<evidence type="ECO:0000259" key="4">
    <source>
        <dbReference type="Pfam" id="PF02397"/>
    </source>
</evidence>
<evidence type="ECO:0000259" key="3">
    <source>
        <dbReference type="Pfam" id="PF00535"/>
    </source>
</evidence>
<feature type="domain" description="Glycosyltransferase 2-like" evidence="3">
    <location>
        <begin position="67"/>
        <end position="233"/>
    </location>
</feature>
<keyword evidence="2" id="KW-0812">Transmembrane</keyword>
<feature type="transmembrane region" description="Helical" evidence="2">
    <location>
        <begin position="6"/>
        <end position="27"/>
    </location>
</feature>
<dbReference type="SUPFAM" id="SSF53448">
    <property type="entry name" value="Nucleotide-diphospho-sugar transferases"/>
    <property type="match status" value="1"/>
</dbReference>
<dbReference type="Gene3D" id="3.90.550.10">
    <property type="entry name" value="Spore Coat Polysaccharide Biosynthesis Protein SpsA, Chain A"/>
    <property type="match status" value="1"/>
</dbReference>
<feature type="transmembrane region" description="Helical" evidence="2">
    <location>
        <begin position="341"/>
        <end position="363"/>
    </location>
</feature>
<dbReference type="OrthoDB" id="9808602at2"/>
<organism evidence="5 6">
    <name type="scientific">Pseudoalteromonas denitrificans DSM 6059</name>
    <dbReference type="NCBI Taxonomy" id="1123010"/>
    <lineage>
        <taxon>Bacteria</taxon>
        <taxon>Pseudomonadati</taxon>
        <taxon>Pseudomonadota</taxon>
        <taxon>Gammaproteobacteria</taxon>
        <taxon>Alteromonadales</taxon>
        <taxon>Pseudoalteromonadaceae</taxon>
        <taxon>Pseudoalteromonas</taxon>
    </lineage>
</organism>
<dbReference type="RefSeq" id="WP_091979329.1">
    <property type="nucleotide sequence ID" value="NZ_FOLO01000002.1"/>
</dbReference>
<dbReference type="InterPro" id="IPR029044">
    <property type="entry name" value="Nucleotide-diphossugar_trans"/>
</dbReference>
<dbReference type="PANTHER" id="PTHR30576">
    <property type="entry name" value="COLANIC BIOSYNTHESIS UDP-GLUCOSE LIPID CARRIER TRANSFERASE"/>
    <property type="match status" value="1"/>
</dbReference>
<keyword evidence="2" id="KW-0472">Membrane</keyword>
<comment type="similarity">
    <text evidence="1">Belongs to the bacterial sugar transferase family.</text>
</comment>
<gene>
    <name evidence="5" type="ORF">SAMN02745724_00383</name>
</gene>
<keyword evidence="5" id="KW-0808">Transferase</keyword>
<dbReference type="EMBL" id="FOLO01000002">
    <property type="protein sequence ID" value="SFB89094.1"/>
    <property type="molecule type" value="Genomic_DNA"/>
</dbReference>
<accession>A0A1I1EPR6</accession>
<evidence type="ECO:0000256" key="1">
    <source>
        <dbReference type="ARBA" id="ARBA00006464"/>
    </source>
</evidence>
<keyword evidence="6" id="KW-1185">Reference proteome</keyword>
<feature type="transmembrane region" description="Helical" evidence="2">
    <location>
        <begin position="425"/>
        <end position="446"/>
    </location>
</feature>
<dbReference type="GO" id="GO:0016780">
    <property type="term" value="F:phosphotransferase activity, for other substituted phosphate groups"/>
    <property type="evidence" value="ECO:0007669"/>
    <property type="project" value="TreeGrafter"/>
</dbReference>
<dbReference type="Pfam" id="PF02397">
    <property type="entry name" value="Bac_transf"/>
    <property type="match status" value="1"/>
</dbReference>
<feature type="domain" description="Bacterial sugar transferase" evidence="4">
    <location>
        <begin position="420"/>
        <end position="613"/>
    </location>
</feature>
<dbReference type="Proteomes" id="UP000198862">
    <property type="component" value="Unassembled WGS sequence"/>
</dbReference>
<feature type="transmembrane region" description="Helical" evidence="2">
    <location>
        <begin position="375"/>
        <end position="397"/>
    </location>
</feature>
<dbReference type="AlphaFoldDB" id="A0A1I1EPR6"/>
<evidence type="ECO:0000256" key="2">
    <source>
        <dbReference type="SAM" id="Phobius"/>
    </source>
</evidence>
<name>A0A1I1EPR6_9GAMM</name>
<protein>
    <submittedName>
        <fullName evidence="5">Sugar transferase involved in LPS biosynthesis (Colanic, teichoic acid)</fullName>
    </submittedName>
</protein>
<keyword evidence="2" id="KW-1133">Transmembrane helix</keyword>
<proteinExistence type="inferred from homology"/>
<sequence length="618" mass="70225">MNSLIVDLIWVIIAVCTFLFIYHHYLYPKLLRVLTHTLKRKMINKSRAHRHEKYSVTQENNLPSIGILLCAYNEAEFIQQKLFNLAALQYPGYKFEIHLLLDGCTDNTLALAQSAIAQLHKQYIACQLHVFEKNKGKLSGINYLISQQKDNYDILLFSDISALTSIDALKLIVDDFEDDSVGVVSGVYQFYDTCSEQQKKYWHYQNSIKQDESYLGAVVGVPGALFAMRSELCQTLPKDTINDDFVLSMMALGEGHKSIINPCLNIIEMDQDTLEVDKLRRIRIGAGNFQQIYLLKHLFTTKNLPLKFSFLSHKVLRGLMPCFLFVSVVFLILAACFENNLFAQFLLAGLGSTSLIGVTKSIFKIKRALPIVDDMNYVLTGYSAAFYGIFRLMSGFYRSPWKREKNKAAFNQKVLVTIAKRTIDIFGSIIGLTLSIPIMMIAGAAIKLSSKGPIFYHQQRVGKFEEDFVALFNVYKLRTMVDNAEKKNGAVWASKEDPRITKVGLFLRKTRIDELPQFFNVLKGEMSLIGPRPERPVFYGKLESGIPFYSQRTFGVKPGISGLAQVMNGYDETLEDVKSKIAWDYAYVLSLCSFTQWLQMECNILVRTVYIVITGKGQ</sequence>
<dbReference type="Pfam" id="PF00535">
    <property type="entry name" value="Glycos_transf_2"/>
    <property type="match status" value="1"/>
</dbReference>
<dbReference type="InterPro" id="IPR001173">
    <property type="entry name" value="Glyco_trans_2-like"/>
</dbReference>
<evidence type="ECO:0000313" key="5">
    <source>
        <dbReference type="EMBL" id="SFB89094.1"/>
    </source>
</evidence>
<dbReference type="InterPro" id="IPR003362">
    <property type="entry name" value="Bact_transf"/>
</dbReference>
<feature type="transmembrane region" description="Helical" evidence="2">
    <location>
        <begin position="315"/>
        <end position="335"/>
    </location>
</feature>
<dbReference type="STRING" id="1123010.SAMN02745724_00383"/>
<dbReference type="PANTHER" id="PTHR30576:SF0">
    <property type="entry name" value="UNDECAPRENYL-PHOSPHATE N-ACETYLGALACTOSAMINYL 1-PHOSPHATE TRANSFERASE-RELATED"/>
    <property type="match status" value="1"/>
</dbReference>
<reference evidence="5 6" key="1">
    <citation type="submission" date="2016-10" db="EMBL/GenBank/DDBJ databases">
        <authorList>
            <person name="de Groot N.N."/>
        </authorList>
    </citation>
    <scope>NUCLEOTIDE SEQUENCE [LARGE SCALE GENOMIC DNA]</scope>
    <source>
        <strain evidence="5 6">DSM 6059</strain>
    </source>
</reference>
<evidence type="ECO:0000313" key="6">
    <source>
        <dbReference type="Proteomes" id="UP000198862"/>
    </source>
</evidence>